<dbReference type="PROSITE" id="PS51007">
    <property type="entry name" value="CYTC"/>
    <property type="match status" value="1"/>
</dbReference>
<comment type="similarity">
    <text evidence="2">Belongs to the cytochrome ubiquinol oxidase subunit 1 family.</text>
</comment>
<dbReference type="SUPFAM" id="SSF48695">
    <property type="entry name" value="Multiheme cytochromes"/>
    <property type="match status" value="1"/>
</dbReference>
<dbReference type="GO" id="GO:0005886">
    <property type="term" value="C:plasma membrane"/>
    <property type="evidence" value="ECO:0007669"/>
    <property type="project" value="UniProtKB-SubCell"/>
</dbReference>
<sequence>MNLNWFFHYPVWSNEVLGGGFWIAFMAVVHVYIAHFAVGGGLFLVLTEIKGYRENSPAILDYTKKHSKFFLLLSAVFGAVTGVGIWFVISVLSPDATSVLIKNFVFGWATEWVFFLGEIVTLFVYFYTFGKMDKKDHLRAGWLYFIFGWLSLFVVNGIVAFMLTPGQWLETRDFWDGFYNPSFWSSLFFRTSMAFMLAGLFGFITSLGLKQEEFRETMLKYCSKWLLIPLFFVLVTGWWYLSALPVPQKTMILERSPETIGFLKAFMWISPVIFVIGVLMAQKVSLNTKKVLAGLLVFIGLAYMGSFEWVREAGRRPYIIYGYSYSNSARAEDINQIKEAGVLKSYRWAKNTEINESNNLEAGREIFGLLCSSCHSINGPMNDILPLTETLTAAGMEAMLEGMGAVSSYMPGFIGNKAEQTALASYIVYGLHKKQDIESEKPGIKPLAKEIPGFDKDKDEYILAARTGKGMHCISDSDKYFTFSIPGTDLYAQLIKRGESPELITDDVILSYKIEDGFDTPSSHTDFWKYSKSLTGQSIPQDTGIYGKKTSGIMDFNEEMGAYTARGIPVLPYENDGINPYPLLTIEAKDKTGKTLALTKVTAPVSTEMDCRHCHGGSWKNRGTGLSDNTAKNILSIHDRKNNTDLLKRAEKGSPVMCQQCHNIDSKENLNFSAAIHGFHAGYMKGKWADACASCHPGKPDGVTKAYRGIHKEAGLDCIHCHGTMEDHALSLLQAETETGKKADKLMAALESRVVKNKQDIKPRKPWINEPDCLNCHVDFQQPDAMETFNKWTQKEQDLYRMRTDQAGIMCAGCHGITHAIYPSNNPYETDRDNIQPMQYQNMPYPLGANKNCKVCHTIDMDEEMHHPNSLTMFRNIR</sequence>
<reference evidence="15" key="1">
    <citation type="journal article" date="2021" name="Microb. Physiol.">
        <title>Proteogenomic Insights into the Physiology of Marine, Sulfate-Reducing, Filamentous Desulfonema limicola and Desulfonema magnum.</title>
        <authorList>
            <person name="Schnaars V."/>
            <person name="Wohlbrand L."/>
            <person name="Scheve S."/>
            <person name="Hinrichs C."/>
            <person name="Reinhardt R."/>
            <person name="Rabus R."/>
        </authorList>
    </citation>
    <scope>NUCLEOTIDE SEQUENCE</scope>
    <source>
        <strain evidence="15">5ac10</strain>
    </source>
</reference>
<keyword evidence="11 13" id="KW-0472">Membrane</keyword>
<feature type="transmembrane region" description="Helical" evidence="13">
    <location>
        <begin position="291"/>
        <end position="310"/>
    </location>
</feature>
<dbReference type="GO" id="GO:0046872">
    <property type="term" value="F:metal ion binding"/>
    <property type="evidence" value="ECO:0007669"/>
    <property type="project" value="UniProtKB-KW"/>
</dbReference>
<keyword evidence="10 12" id="KW-0408">Iron</keyword>
<dbReference type="GO" id="GO:0009055">
    <property type="term" value="F:electron transfer activity"/>
    <property type="evidence" value="ECO:0007669"/>
    <property type="project" value="InterPro"/>
</dbReference>
<feature type="transmembrane region" description="Helical" evidence="13">
    <location>
        <begin position="20"/>
        <end position="46"/>
    </location>
</feature>
<dbReference type="RefSeq" id="WP_207691499.1">
    <property type="nucleotide sequence ID" value="NZ_CP061799.1"/>
</dbReference>
<evidence type="ECO:0000256" key="7">
    <source>
        <dbReference type="ARBA" id="ARBA00022723"/>
    </source>
</evidence>
<dbReference type="Gene3D" id="3.90.10.10">
    <property type="entry name" value="Cytochrome C3"/>
    <property type="match status" value="1"/>
</dbReference>
<proteinExistence type="inferred from homology"/>
<dbReference type="Gene3D" id="1.10.760.10">
    <property type="entry name" value="Cytochrome c-like domain"/>
    <property type="match status" value="1"/>
</dbReference>
<feature type="domain" description="Cytochrome c" evidence="14">
    <location>
        <begin position="358"/>
        <end position="535"/>
    </location>
</feature>
<evidence type="ECO:0000256" key="8">
    <source>
        <dbReference type="ARBA" id="ARBA00022982"/>
    </source>
</evidence>
<evidence type="ECO:0000313" key="16">
    <source>
        <dbReference type="Proteomes" id="UP000663720"/>
    </source>
</evidence>
<evidence type="ECO:0000256" key="13">
    <source>
        <dbReference type="SAM" id="Phobius"/>
    </source>
</evidence>
<feature type="transmembrane region" description="Helical" evidence="13">
    <location>
        <begin position="183"/>
        <end position="209"/>
    </location>
</feature>
<keyword evidence="7 12" id="KW-0479">Metal-binding</keyword>
<keyword evidence="16" id="KW-1185">Reference proteome</keyword>
<dbReference type="InterPro" id="IPR009056">
    <property type="entry name" value="Cyt_c-like_dom"/>
</dbReference>
<dbReference type="Gene3D" id="1.10.1130.10">
    <property type="entry name" value="Flavocytochrome C3, Chain A"/>
    <property type="match status" value="1"/>
</dbReference>
<name>A0A975B758_9BACT</name>
<evidence type="ECO:0000256" key="4">
    <source>
        <dbReference type="ARBA" id="ARBA00022475"/>
    </source>
</evidence>
<organism evidence="15 16">
    <name type="scientific">Desulfonema limicola</name>
    <dbReference type="NCBI Taxonomy" id="45656"/>
    <lineage>
        <taxon>Bacteria</taxon>
        <taxon>Pseudomonadati</taxon>
        <taxon>Thermodesulfobacteriota</taxon>
        <taxon>Desulfobacteria</taxon>
        <taxon>Desulfobacterales</taxon>
        <taxon>Desulfococcaceae</taxon>
        <taxon>Desulfonema</taxon>
    </lineage>
</organism>
<protein>
    <submittedName>
        <fullName evidence="15">Cytochrome c family protein</fullName>
    </submittedName>
</protein>
<dbReference type="GO" id="GO:0070069">
    <property type="term" value="C:cytochrome complex"/>
    <property type="evidence" value="ECO:0007669"/>
    <property type="project" value="InterPro"/>
</dbReference>
<dbReference type="InterPro" id="IPR036280">
    <property type="entry name" value="Multihaem_cyt_sf"/>
</dbReference>
<evidence type="ECO:0000256" key="5">
    <source>
        <dbReference type="ARBA" id="ARBA00022617"/>
    </source>
</evidence>
<feature type="transmembrane region" description="Helical" evidence="13">
    <location>
        <begin position="69"/>
        <end position="92"/>
    </location>
</feature>
<evidence type="ECO:0000256" key="1">
    <source>
        <dbReference type="ARBA" id="ARBA00004651"/>
    </source>
</evidence>
<keyword evidence="6 13" id="KW-0812">Transmembrane</keyword>
<evidence type="ECO:0000256" key="6">
    <source>
        <dbReference type="ARBA" id="ARBA00022692"/>
    </source>
</evidence>
<keyword evidence="8" id="KW-0249">Electron transport</keyword>
<gene>
    <name evidence="15" type="ORF">dnl_20700</name>
</gene>
<accession>A0A975B758</accession>
<evidence type="ECO:0000256" key="12">
    <source>
        <dbReference type="PROSITE-ProRule" id="PRU00433"/>
    </source>
</evidence>
<dbReference type="GO" id="GO:0019646">
    <property type="term" value="P:aerobic electron transport chain"/>
    <property type="evidence" value="ECO:0007669"/>
    <property type="project" value="InterPro"/>
</dbReference>
<evidence type="ECO:0000313" key="15">
    <source>
        <dbReference type="EMBL" id="QTA79790.1"/>
    </source>
</evidence>
<keyword evidence="3" id="KW-0813">Transport</keyword>
<comment type="subcellular location">
    <subcellularLocation>
        <location evidence="1">Cell membrane</location>
        <topology evidence="1">Multi-pass membrane protein</topology>
    </subcellularLocation>
</comment>
<evidence type="ECO:0000256" key="2">
    <source>
        <dbReference type="ARBA" id="ARBA00009819"/>
    </source>
</evidence>
<dbReference type="Pfam" id="PF01654">
    <property type="entry name" value="Cyt_bd_oxida_I"/>
    <property type="match status" value="1"/>
</dbReference>
<dbReference type="EMBL" id="CP061799">
    <property type="protein sequence ID" value="QTA79790.1"/>
    <property type="molecule type" value="Genomic_DNA"/>
</dbReference>
<keyword evidence="5 12" id="KW-0349">Heme</keyword>
<feature type="transmembrane region" description="Helical" evidence="13">
    <location>
        <begin position="142"/>
        <end position="163"/>
    </location>
</feature>
<evidence type="ECO:0000256" key="11">
    <source>
        <dbReference type="ARBA" id="ARBA00023136"/>
    </source>
</evidence>
<evidence type="ECO:0000256" key="10">
    <source>
        <dbReference type="ARBA" id="ARBA00023004"/>
    </source>
</evidence>
<evidence type="ECO:0000256" key="3">
    <source>
        <dbReference type="ARBA" id="ARBA00022448"/>
    </source>
</evidence>
<feature type="transmembrane region" description="Helical" evidence="13">
    <location>
        <begin position="261"/>
        <end position="279"/>
    </location>
</feature>
<dbReference type="InterPro" id="IPR036909">
    <property type="entry name" value="Cyt_c-like_dom_sf"/>
</dbReference>
<feature type="transmembrane region" description="Helical" evidence="13">
    <location>
        <begin position="221"/>
        <end position="241"/>
    </location>
</feature>
<feature type="transmembrane region" description="Helical" evidence="13">
    <location>
        <begin position="112"/>
        <end position="130"/>
    </location>
</feature>
<dbReference type="InterPro" id="IPR002585">
    <property type="entry name" value="Cyt-d_ubiquinol_oxidase_su_1"/>
</dbReference>
<evidence type="ECO:0000256" key="9">
    <source>
        <dbReference type="ARBA" id="ARBA00022989"/>
    </source>
</evidence>
<keyword evidence="4" id="KW-1003">Cell membrane</keyword>
<dbReference type="GO" id="GO:0020037">
    <property type="term" value="F:heme binding"/>
    <property type="evidence" value="ECO:0007669"/>
    <property type="project" value="InterPro"/>
</dbReference>
<keyword evidence="9 13" id="KW-1133">Transmembrane helix</keyword>
<dbReference type="Proteomes" id="UP000663720">
    <property type="component" value="Chromosome"/>
</dbReference>
<dbReference type="KEGG" id="dli:dnl_20700"/>
<evidence type="ECO:0000259" key="14">
    <source>
        <dbReference type="PROSITE" id="PS51007"/>
    </source>
</evidence>
<dbReference type="AlphaFoldDB" id="A0A975B758"/>
<dbReference type="SUPFAM" id="SSF46626">
    <property type="entry name" value="Cytochrome c"/>
    <property type="match status" value="1"/>
</dbReference>